<name>A0A8K1C422_PYTOL</name>
<keyword evidence="1" id="KW-0175">Coiled coil</keyword>
<feature type="region of interest" description="Disordered" evidence="2">
    <location>
        <begin position="949"/>
        <end position="1015"/>
    </location>
</feature>
<feature type="compositionally biased region" description="Polar residues" evidence="2">
    <location>
        <begin position="997"/>
        <end position="1013"/>
    </location>
</feature>
<reference evidence="3" key="1">
    <citation type="submission" date="2019-03" db="EMBL/GenBank/DDBJ databases">
        <title>Long read genome sequence of the mycoparasitic Pythium oligandrum ATCC 38472 isolated from sugarbeet rhizosphere.</title>
        <authorList>
            <person name="Gaulin E."/>
        </authorList>
    </citation>
    <scope>NUCLEOTIDE SEQUENCE</scope>
    <source>
        <strain evidence="3">ATCC 38472_TT</strain>
    </source>
</reference>
<dbReference type="OrthoDB" id="18598at2759"/>
<accession>A0A8K1C422</accession>
<evidence type="ECO:0000313" key="3">
    <source>
        <dbReference type="EMBL" id="TMW55752.1"/>
    </source>
</evidence>
<sequence>MKRTSAHLQRASSERPARGNGAKTVESEGLRFREQGVAAPSSTYSRLYAQGVDLMVHKDQVYQQFGLHKSPPSSSLHATKAKPTVEHATRASTTFSAYSSRQPTRTTSSAFSTSMDRKRSASAGYSRFSERVTSPRASQTATRPRASTTHPQNKTTRKPATPSRGASKPVRRQSTIATQLLNRTLKIGPATIHPASLQPSMSHRNGHSGSGSPPTPRKSIINAGFSHQMPPPAPLNRRMSFQVAVNRAVSSTVMSKSTQKLSNSGQSREFSPSKPTIDTSTPVLVPVSRRTSSPIIAPNAADFGMRKRPSVSPIRGGNGLATPSGDACGFSSSRPPLIRRDSKMDRLVEQITVLKNSLGLSDEDLQWKVESTKGNAYLAADKHLSEAEERYDRLTYEIQLLSETPCDEASAALVKRMKQLIQQSQVVSEMKPRLVGCQNDVTRLKKELMDARIATELRIAKTRGDMFNTVTDETTQIQEQVDEAKQRLLQTQEELKTEMSKLNELLVTLNSETDSLAKACDEFRFMSTEAADVSNAFVNILYCIPECSGDKLVSLCEQGMQTAQRLTGSRVKDVKRKEAEQAKALKDIEIWKVRKDQSKEYAVETAKQEKRWREDNMEANTASLWLLRGMIPHDIQQLTIDSIIERAQALGVLYTYDLAIYLKQNRFLHWLVTHETDIARDNFLAVECASWFLNFTNYDIQELRALCRILPESFDFDKEGKKSDWKMQFLEHVRVLVKQQNGEKIKAGWDPVKGTRAEVPLKALSDKQLVNSVYRYPTEDEIKARIDKFELQLERLAQKREKCESLERDIPTAKAEYLAIAEDARSDELQRLFGKTQLIQLRDTAKATLQSLTKSRDVLKSEIEHSVRLWNAQCPSYEQYLEEVKKVRALDPHTRATRIRGPFPEEIVLKPRERAAFKKLSVEEEAQARRQELSKAIADRDKEILDSAAAATEEEARRVSTAVVTNEEKKPEEGETTTNAAAASSVEAASTKEQPVAPTTKTEPEPDSTTAGTSFRRVKSLRVSVEVLKFLQNDFCSPRRNKSSNSLMPADAINAGEGNAPRRRPSFPKPNEKDPAQLTVATAPVAPAEPPRPKSKALLALLARKEESPGGESDTGTDDAAASRPAAKLNFLGELKKRANKTNESSDAAAASTTSSSVEGVPPRPKVNFLDELKLGAKKKQEQTEEAKLDTETETSVPPPPPIAITRPPMAMSPPKSFLDELKARAKSTLEE</sequence>
<feature type="region of interest" description="Disordered" evidence="2">
    <location>
        <begin position="1036"/>
        <end position="1218"/>
    </location>
</feature>
<organism evidence="3 4">
    <name type="scientific">Pythium oligandrum</name>
    <name type="common">Mycoparasitic fungus</name>
    <dbReference type="NCBI Taxonomy" id="41045"/>
    <lineage>
        <taxon>Eukaryota</taxon>
        <taxon>Sar</taxon>
        <taxon>Stramenopiles</taxon>
        <taxon>Oomycota</taxon>
        <taxon>Peronosporomycetes</taxon>
        <taxon>Pythiales</taxon>
        <taxon>Pythiaceae</taxon>
        <taxon>Pythium</taxon>
    </lineage>
</organism>
<comment type="caution">
    <text evidence="3">The sequence shown here is derived from an EMBL/GenBank/DDBJ whole genome shotgun (WGS) entry which is preliminary data.</text>
</comment>
<feature type="region of interest" description="Disordered" evidence="2">
    <location>
        <begin position="1"/>
        <end position="41"/>
    </location>
</feature>
<feature type="region of interest" description="Disordered" evidence="2">
    <location>
        <begin position="66"/>
        <end position="175"/>
    </location>
</feature>
<feature type="compositionally biased region" description="Basic and acidic residues" evidence="2">
    <location>
        <begin position="25"/>
        <end position="34"/>
    </location>
</feature>
<feature type="compositionally biased region" description="Polar residues" evidence="2">
    <location>
        <begin position="90"/>
        <end position="114"/>
    </location>
</feature>
<gene>
    <name evidence="3" type="ORF">Poli38472_010634</name>
</gene>
<evidence type="ECO:0000256" key="1">
    <source>
        <dbReference type="SAM" id="Coils"/>
    </source>
</evidence>
<feature type="coiled-coil region" evidence="1">
    <location>
        <begin position="474"/>
        <end position="512"/>
    </location>
</feature>
<evidence type="ECO:0000256" key="2">
    <source>
        <dbReference type="SAM" id="MobiDB-lite"/>
    </source>
</evidence>
<protein>
    <submittedName>
        <fullName evidence="3">Uncharacterized protein</fullName>
    </submittedName>
</protein>
<feature type="compositionally biased region" description="Basic and acidic residues" evidence="2">
    <location>
        <begin position="1169"/>
        <end position="1191"/>
    </location>
</feature>
<dbReference type="EMBL" id="SPLM01000147">
    <property type="protein sequence ID" value="TMW55752.1"/>
    <property type="molecule type" value="Genomic_DNA"/>
</dbReference>
<feature type="compositionally biased region" description="Low complexity" evidence="2">
    <location>
        <begin position="976"/>
        <end position="991"/>
    </location>
</feature>
<feature type="region of interest" description="Disordered" evidence="2">
    <location>
        <begin position="252"/>
        <end position="281"/>
    </location>
</feature>
<feature type="compositionally biased region" description="Low complexity" evidence="2">
    <location>
        <begin position="1076"/>
        <end position="1086"/>
    </location>
</feature>
<feature type="compositionally biased region" description="Polar residues" evidence="2">
    <location>
        <begin position="1"/>
        <end position="11"/>
    </location>
</feature>
<proteinExistence type="predicted"/>
<keyword evidence="4" id="KW-1185">Reference proteome</keyword>
<feature type="compositionally biased region" description="Low complexity" evidence="2">
    <location>
        <begin position="1145"/>
        <end position="1157"/>
    </location>
</feature>
<evidence type="ECO:0000313" key="4">
    <source>
        <dbReference type="Proteomes" id="UP000794436"/>
    </source>
</evidence>
<feature type="coiled-coil region" evidence="1">
    <location>
        <begin position="779"/>
        <end position="816"/>
    </location>
</feature>
<feature type="compositionally biased region" description="Polar residues" evidence="2">
    <location>
        <begin position="131"/>
        <end position="154"/>
    </location>
</feature>
<feature type="region of interest" description="Disordered" evidence="2">
    <location>
        <begin position="193"/>
        <end position="235"/>
    </location>
</feature>
<dbReference type="Proteomes" id="UP000794436">
    <property type="component" value="Unassembled WGS sequence"/>
</dbReference>
<dbReference type="AlphaFoldDB" id="A0A8K1C422"/>